<gene>
    <name evidence="2" type="ORF">KLDO_g4355</name>
</gene>
<feature type="compositionally biased region" description="Low complexity" evidence="1">
    <location>
        <begin position="42"/>
        <end position="52"/>
    </location>
</feature>
<evidence type="ECO:0000313" key="2">
    <source>
        <dbReference type="EMBL" id="CDO96138.1"/>
    </source>
</evidence>
<feature type="compositionally biased region" description="Polar residues" evidence="1">
    <location>
        <begin position="155"/>
        <end position="170"/>
    </location>
</feature>
<evidence type="ECO:0000256" key="1">
    <source>
        <dbReference type="SAM" id="MobiDB-lite"/>
    </source>
</evidence>
<protein>
    <submittedName>
        <fullName evidence="2">WGS project CCBQ000000000 data, contig 00058</fullName>
    </submittedName>
</protein>
<name>A0A0A8LD67_9SACH</name>
<feature type="region of interest" description="Disordered" evidence="1">
    <location>
        <begin position="134"/>
        <end position="170"/>
    </location>
</feature>
<sequence length="353" mass="39504">MRKVHHKPQSRFKPGSSNTSFNNRANPSINARKKQAAPRISTLNNKTNTANKTAIPSDMYNLEREAAGYLTQLAQLGYSFDEILKGARSNRTFLSDMYDTLQLPANISPKDDPVKETSTMKGSKDNCYVAKQETTHPSENTVRTSVTTRDESRSPIITQNDNTSPLSGQEPTTIDLIASETNEEKLGIALYEQISRILMKSRLDLLKLKAASNKKVPKFTKELEISLKKKKDLLISDVDNFYSSIGLLDEFAPGRNDDFIELEDSVLEDDRPANIPNKANVLPKNLQTSQPTYENGNLRSSNPLLAHTIHDVNENVQPSTIIEDSVIKLKRSTPDHFTPYQSLNLTKSTQPNN</sequence>
<feature type="compositionally biased region" description="Polar residues" evidence="1">
    <location>
        <begin position="15"/>
        <end position="29"/>
    </location>
</feature>
<comment type="caution">
    <text evidence="2">The sequence shown here is derived from an EMBL/GenBank/DDBJ whole genome shotgun (WGS) entry which is preliminary data.</text>
</comment>
<reference evidence="2 3" key="1">
    <citation type="submission" date="2014-03" db="EMBL/GenBank/DDBJ databases">
        <title>The genome of Kluyveromyces dobzhanskii.</title>
        <authorList>
            <person name="Nystedt B."/>
            <person name="Astrom S."/>
        </authorList>
    </citation>
    <scope>NUCLEOTIDE SEQUENCE [LARGE SCALE GENOMIC DNA]</scope>
    <source>
        <strain evidence="2 3">CBS 2104</strain>
    </source>
</reference>
<feature type="compositionally biased region" description="Basic residues" evidence="1">
    <location>
        <begin position="1"/>
        <end position="10"/>
    </location>
</feature>
<dbReference type="Proteomes" id="UP000031516">
    <property type="component" value="Unassembled WGS sequence"/>
</dbReference>
<dbReference type="OrthoDB" id="4070335at2759"/>
<feature type="compositionally biased region" description="Polar residues" evidence="1">
    <location>
        <begin position="135"/>
        <end position="147"/>
    </location>
</feature>
<accession>A0A0A8LD67</accession>
<dbReference type="EMBL" id="CCBQ010000047">
    <property type="protein sequence ID" value="CDO96138.1"/>
    <property type="molecule type" value="Genomic_DNA"/>
</dbReference>
<evidence type="ECO:0000313" key="3">
    <source>
        <dbReference type="Proteomes" id="UP000031516"/>
    </source>
</evidence>
<proteinExistence type="predicted"/>
<organism evidence="2 3">
    <name type="scientific">Kluyveromyces dobzhanskii CBS 2104</name>
    <dbReference type="NCBI Taxonomy" id="1427455"/>
    <lineage>
        <taxon>Eukaryota</taxon>
        <taxon>Fungi</taxon>
        <taxon>Dikarya</taxon>
        <taxon>Ascomycota</taxon>
        <taxon>Saccharomycotina</taxon>
        <taxon>Saccharomycetes</taxon>
        <taxon>Saccharomycetales</taxon>
        <taxon>Saccharomycetaceae</taxon>
        <taxon>Kluyveromyces</taxon>
    </lineage>
</organism>
<keyword evidence="3" id="KW-1185">Reference proteome</keyword>
<feature type="region of interest" description="Disordered" evidence="1">
    <location>
        <begin position="1"/>
        <end position="52"/>
    </location>
</feature>
<dbReference type="AlphaFoldDB" id="A0A0A8LD67"/>